<feature type="non-terminal residue" evidence="1">
    <location>
        <position position="1"/>
    </location>
</feature>
<dbReference type="Proteomes" id="UP000053236">
    <property type="component" value="Unassembled WGS sequence"/>
</dbReference>
<dbReference type="AlphaFoldDB" id="W2HH80"/>
<reference evidence="1" key="1">
    <citation type="submission" date="2013-11" db="EMBL/GenBank/DDBJ databases">
        <title>The Genome Sequence of Phytophthora parasitica CJ02B3.</title>
        <authorList>
            <consortium name="The Broad Institute Genomics Platform"/>
            <person name="Russ C."/>
            <person name="Tyler B."/>
            <person name="Panabieres F."/>
            <person name="Shan W."/>
            <person name="Tripathy S."/>
            <person name="Grunwald N."/>
            <person name="Machado M."/>
            <person name="Johnson C.S."/>
            <person name="Arredondo F."/>
            <person name="Hong C."/>
            <person name="Coffey M."/>
            <person name="Young S.K."/>
            <person name="Zeng Q."/>
            <person name="Gargeya S."/>
            <person name="Fitzgerald M."/>
            <person name="Abouelleil A."/>
            <person name="Alvarado L."/>
            <person name="Chapman S.B."/>
            <person name="Gainer-Dewar J."/>
            <person name="Goldberg J."/>
            <person name="Griggs A."/>
            <person name="Gujja S."/>
            <person name="Hansen M."/>
            <person name="Howarth C."/>
            <person name="Imamovic A."/>
            <person name="Ireland A."/>
            <person name="Larimer J."/>
            <person name="McCowan C."/>
            <person name="Murphy C."/>
            <person name="Pearson M."/>
            <person name="Poon T.W."/>
            <person name="Priest M."/>
            <person name="Roberts A."/>
            <person name="Saif S."/>
            <person name="Shea T."/>
            <person name="Sykes S."/>
            <person name="Wortman J."/>
            <person name="Nusbaum C."/>
            <person name="Birren B."/>
        </authorList>
    </citation>
    <scope>NUCLEOTIDE SEQUENCE [LARGE SCALE GENOMIC DNA]</scope>
    <source>
        <strain evidence="1">CJ02B3</strain>
    </source>
</reference>
<accession>W2HH80</accession>
<name>W2HH80_PHYNI</name>
<organism evidence="1">
    <name type="scientific">Phytophthora nicotianae</name>
    <name type="common">Potato buckeye rot agent</name>
    <name type="synonym">Phytophthora parasitica</name>
    <dbReference type="NCBI Taxonomy" id="4792"/>
    <lineage>
        <taxon>Eukaryota</taxon>
        <taxon>Sar</taxon>
        <taxon>Stramenopiles</taxon>
        <taxon>Oomycota</taxon>
        <taxon>Peronosporomycetes</taxon>
        <taxon>Peronosporales</taxon>
        <taxon>Peronosporaceae</taxon>
        <taxon>Phytophthora</taxon>
    </lineage>
</organism>
<gene>
    <name evidence="1" type="ORF">L915_02463</name>
</gene>
<protein>
    <submittedName>
        <fullName evidence="1">Uncharacterized protein</fullName>
    </submittedName>
</protein>
<evidence type="ECO:0000313" key="1">
    <source>
        <dbReference type="EMBL" id="ETK94484.1"/>
    </source>
</evidence>
<dbReference type="EMBL" id="KI684594">
    <property type="protein sequence ID" value="ETK94484.1"/>
    <property type="molecule type" value="Genomic_DNA"/>
</dbReference>
<proteinExistence type="predicted"/>
<sequence length="57" mass="6249">TLGPIVIVFIVGVGTRDVVQLGEFEPNSLVPWSSNKKQGAEKDDDYHGNFDAALFEK</sequence>